<evidence type="ECO:0000313" key="2">
    <source>
        <dbReference type="EMBL" id="SEK79801.1"/>
    </source>
</evidence>
<evidence type="ECO:0000256" key="1">
    <source>
        <dbReference type="SAM" id="Phobius"/>
    </source>
</evidence>
<feature type="transmembrane region" description="Helical" evidence="1">
    <location>
        <begin position="261"/>
        <end position="283"/>
    </location>
</feature>
<dbReference type="STRING" id="235985.SAMN05414137_103530"/>
<feature type="transmembrane region" description="Helical" evidence="1">
    <location>
        <begin position="237"/>
        <end position="254"/>
    </location>
</feature>
<feature type="transmembrane region" description="Helical" evidence="1">
    <location>
        <begin position="351"/>
        <end position="372"/>
    </location>
</feature>
<dbReference type="RefSeq" id="WP_152629265.1">
    <property type="nucleotide sequence ID" value="NZ_BBPN01000030.1"/>
</dbReference>
<dbReference type="AlphaFoldDB" id="A0A1H7JYN3"/>
<name>A0A1H7JYN3_STRJI</name>
<feature type="transmembrane region" description="Helical" evidence="1">
    <location>
        <begin position="328"/>
        <end position="344"/>
    </location>
</feature>
<feature type="transmembrane region" description="Helical" evidence="1">
    <location>
        <begin position="378"/>
        <end position="400"/>
    </location>
</feature>
<dbReference type="eggNOG" id="COG1522">
    <property type="taxonomic scope" value="Bacteria"/>
</dbReference>
<dbReference type="Proteomes" id="UP000183015">
    <property type="component" value="Unassembled WGS sequence"/>
</dbReference>
<feature type="transmembrane region" description="Helical" evidence="1">
    <location>
        <begin position="214"/>
        <end position="231"/>
    </location>
</feature>
<evidence type="ECO:0008006" key="4">
    <source>
        <dbReference type="Google" id="ProtNLM"/>
    </source>
</evidence>
<reference evidence="3" key="1">
    <citation type="submission" date="2016-10" db="EMBL/GenBank/DDBJ databases">
        <authorList>
            <person name="Varghese N."/>
        </authorList>
    </citation>
    <scope>NUCLEOTIDE SEQUENCE [LARGE SCALE GENOMIC DNA]</scope>
    <source>
        <strain evidence="3">DSM 45096 / BCRC 16803 / CGMCC 4.1857 / CIP 109030 / JCM 12277 / KCTC 19219 / NBRC 100920 / 33214</strain>
    </source>
</reference>
<feature type="transmembrane region" description="Helical" evidence="1">
    <location>
        <begin position="137"/>
        <end position="158"/>
    </location>
</feature>
<keyword evidence="1" id="KW-0472">Membrane</keyword>
<dbReference type="EMBL" id="FOAZ01000003">
    <property type="protein sequence ID" value="SEK79801.1"/>
    <property type="molecule type" value="Genomic_DNA"/>
</dbReference>
<protein>
    <recommendedName>
        <fullName evidence="4">Dolichyl-phosphate-mannose-protein mannosyltransferase</fullName>
    </recommendedName>
</protein>
<accession>A0A1H7JYN3</accession>
<feature type="transmembrane region" description="Helical" evidence="1">
    <location>
        <begin position="189"/>
        <end position="207"/>
    </location>
</feature>
<feature type="transmembrane region" description="Helical" evidence="1">
    <location>
        <begin position="163"/>
        <end position="183"/>
    </location>
</feature>
<keyword evidence="1" id="KW-0812">Transmembrane</keyword>
<evidence type="ECO:0000313" key="3">
    <source>
        <dbReference type="Proteomes" id="UP000183015"/>
    </source>
</evidence>
<proteinExistence type="predicted"/>
<keyword evidence="1" id="KW-1133">Transmembrane helix</keyword>
<organism evidence="2 3">
    <name type="scientific">Streptacidiphilus jiangxiensis</name>
    <dbReference type="NCBI Taxonomy" id="235985"/>
    <lineage>
        <taxon>Bacteria</taxon>
        <taxon>Bacillati</taxon>
        <taxon>Actinomycetota</taxon>
        <taxon>Actinomycetes</taxon>
        <taxon>Kitasatosporales</taxon>
        <taxon>Streptomycetaceae</taxon>
        <taxon>Streptacidiphilus</taxon>
    </lineage>
</organism>
<keyword evidence="3" id="KW-1185">Reference proteome</keyword>
<sequence length="417" mass="43586">MRRVSRTNATALLFLLFVLVQALGLSASSWSNDSYRYDLLAHRYAGQSVLAATRAANADHCAEWARQDLRGRLLLPSAGSFPAPAPADAAACRARLGATVLPPNDPRYTRIFSTRPGYPLLAVPLVSLLGGPTGLRLTAVLLTGLAGVLVFATLRVLLPAARVLVAAFGQVLCYLGPTGAYGVRPLSEGAALLGLTAGLLAVALCCARPRTRGRLWAGGTLLAGAYLGLGLVRYAEALPVALVTALGAGLCLAWRRSRSGGAVVVGAVSALALVALGAADAVWHLPSLTLSLQDLFSQHFTQPLAPDPRARLAVLNGRFWWQWLQGEALTPVLPVALVLAALGLRRAPGPVAAFAAGCAVTGVAAVAAHPLAYEADRLLLPVWLPVLVGLPLWLASVNIARRVNEHPSSRLLASTRL</sequence>
<gene>
    <name evidence="2" type="ORF">SAMN05414137_103530</name>
</gene>